<dbReference type="CDD" id="cd15747">
    <property type="entry name" value="FYVE_Slp3_4_5"/>
    <property type="match status" value="1"/>
</dbReference>
<dbReference type="GO" id="GO:0017022">
    <property type="term" value="F:myosin binding"/>
    <property type="evidence" value="ECO:0007669"/>
    <property type="project" value="TreeGrafter"/>
</dbReference>
<accession>A0A653DID8</accession>
<evidence type="ECO:0000256" key="2">
    <source>
        <dbReference type="ARBA" id="ARBA00022490"/>
    </source>
</evidence>
<proteinExistence type="predicted"/>
<feature type="non-terminal residue" evidence="5">
    <location>
        <position position="428"/>
    </location>
</feature>
<organism evidence="5 6">
    <name type="scientific">Callosobruchus maculatus</name>
    <name type="common">Southern cowpea weevil</name>
    <name type="synonym">Pulse bruchid</name>
    <dbReference type="NCBI Taxonomy" id="64391"/>
    <lineage>
        <taxon>Eukaryota</taxon>
        <taxon>Metazoa</taxon>
        <taxon>Ecdysozoa</taxon>
        <taxon>Arthropoda</taxon>
        <taxon>Hexapoda</taxon>
        <taxon>Insecta</taxon>
        <taxon>Pterygota</taxon>
        <taxon>Neoptera</taxon>
        <taxon>Endopterygota</taxon>
        <taxon>Coleoptera</taxon>
        <taxon>Polyphaga</taxon>
        <taxon>Cucujiformia</taxon>
        <taxon>Chrysomeloidea</taxon>
        <taxon>Chrysomelidae</taxon>
        <taxon>Bruchinae</taxon>
        <taxon>Bruchini</taxon>
        <taxon>Callosobruchus</taxon>
    </lineage>
</organism>
<feature type="domain" description="RabBD" evidence="4">
    <location>
        <begin position="30"/>
        <end position="187"/>
    </location>
</feature>
<dbReference type="InterPro" id="IPR011011">
    <property type="entry name" value="Znf_FYVE_PHD"/>
</dbReference>
<dbReference type="OrthoDB" id="6709566at2759"/>
<comment type="subcellular location">
    <subcellularLocation>
        <location evidence="1">Cytoplasm</location>
        <location evidence="1">Perinuclear region</location>
    </subcellularLocation>
</comment>
<dbReference type="PROSITE" id="PS50916">
    <property type="entry name" value="RABBD"/>
    <property type="match status" value="1"/>
</dbReference>
<dbReference type="GO" id="GO:0048471">
    <property type="term" value="C:perinuclear region of cytoplasm"/>
    <property type="evidence" value="ECO:0007669"/>
    <property type="project" value="UniProtKB-SubCell"/>
</dbReference>
<name>A0A653DID8_CALMS</name>
<dbReference type="PANTHER" id="PTHR14555">
    <property type="entry name" value="MYELIN-ASSOCIATED OLIGODENDROCYTIC BASIC PROTEIN MOBP -RELATED"/>
    <property type="match status" value="1"/>
</dbReference>
<dbReference type="InterPro" id="IPR051745">
    <property type="entry name" value="Intracell_Transport_Effector"/>
</dbReference>
<dbReference type="Proteomes" id="UP000410492">
    <property type="component" value="Unassembled WGS sequence"/>
</dbReference>
<evidence type="ECO:0000259" key="4">
    <source>
        <dbReference type="PROSITE" id="PS50916"/>
    </source>
</evidence>
<dbReference type="PANTHER" id="PTHR14555:SF6">
    <property type="entry name" value="RAB EFFECTOR MYRIP"/>
    <property type="match status" value="1"/>
</dbReference>
<dbReference type="EMBL" id="CAACVG010012163">
    <property type="protein sequence ID" value="VEN59749.1"/>
    <property type="molecule type" value="Genomic_DNA"/>
</dbReference>
<evidence type="ECO:0000256" key="3">
    <source>
        <dbReference type="SAM" id="MobiDB-lite"/>
    </source>
</evidence>
<evidence type="ECO:0000313" key="5">
    <source>
        <dbReference type="EMBL" id="VEN59749.1"/>
    </source>
</evidence>
<dbReference type="InterPro" id="IPR013083">
    <property type="entry name" value="Znf_RING/FYVE/PHD"/>
</dbReference>
<dbReference type="GO" id="GO:0030864">
    <property type="term" value="C:cortical actin cytoskeleton"/>
    <property type="evidence" value="ECO:0007669"/>
    <property type="project" value="TreeGrafter"/>
</dbReference>
<dbReference type="AlphaFoldDB" id="A0A653DID8"/>
<evidence type="ECO:0000256" key="1">
    <source>
        <dbReference type="ARBA" id="ARBA00004556"/>
    </source>
</evidence>
<keyword evidence="6" id="KW-1185">Reference proteome</keyword>
<keyword evidence="2" id="KW-0963">Cytoplasm</keyword>
<gene>
    <name evidence="5" type="ORF">CALMAC_LOCUS17657</name>
</gene>
<feature type="region of interest" description="Disordered" evidence="3">
    <location>
        <begin position="256"/>
        <end position="365"/>
    </location>
</feature>
<dbReference type="GO" id="GO:0006886">
    <property type="term" value="P:intracellular protein transport"/>
    <property type="evidence" value="ECO:0007669"/>
    <property type="project" value="InterPro"/>
</dbReference>
<sequence>MATAPARSEQPVMSCCQEAACTHSVVAAAAMEATRLSDKEREIILGVLAKDERLRRDQQIRVLHLKAELQTLRRRGALRACADASPIQGGCADGPVDGPGAPATLTNHVSGVPFIGGCQEGGGDRACGRCRAELGRVINRGAYCRACRLRVCKQCRQYSFRTTDWVCTVCHKRMEIQAASGEWMNEFVRRPSRRRDNRVYVPAADIIKRTIRRSWTISNPTPRWWAVRGSPEFRPYSSLPRDQDASEYPTLANLRNKQRSASHAMSHQDPSPTFGRKRSPTRRTQSEDIYSERGASPNLSECSNERPVRVNPLMRYADSRRTSPKRRLKSDDSSGEGSIKEDGTEYDKGFLTPEPIRKQHSGGSIEKRVSFENCVTDKCNLLSPSPVLTDRSMLRSRSLNEGRRRDRRVPPPGSKSLGDENQSDHSEE</sequence>
<dbReference type="SUPFAM" id="SSF57903">
    <property type="entry name" value="FYVE/PHD zinc finger"/>
    <property type="match status" value="1"/>
</dbReference>
<feature type="compositionally biased region" description="Basic and acidic residues" evidence="3">
    <location>
        <begin position="338"/>
        <end position="348"/>
    </location>
</feature>
<feature type="region of interest" description="Disordered" evidence="3">
    <location>
        <begin position="379"/>
        <end position="428"/>
    </location>
</feature>
<dbReference type="GO" id="GO:0003779">
    <property type="term" value="F:actin binding"/>
    <property type="evidence" value="ECO:0007669"/>
    <property type="project" value="TreeGrafter"/>
</dbReference>
<dbReference type="InterPro" id="IPR010911">
    <property type="entry name" value="Rab_BD"/>
</dbReference>
<dbReference type="GO" id="GO:0031267">
    <property type="term" value="F:small GTPase binding"/>
    <property type="evidence" value="ECO:0007669"/>
    <property type="project" value="InterPro"/>
</dbReference>
<evidence type="ECO:0000313" key="6">
    <source>
        <dbReference type="Proteomes" id="UP000410492"/>
    </source>
</evidence>
<dbReference type="InterPro" id="IPR041282">
    <property type="entry name" value="FYVE_2"/>
</dbReference>
<reference evidence="5 6" key="1">
    <citation type="submission" date="2019-01" db="EMBL/GenBank/DDBJ databases">
        <authorList>
            <person name="Sayadi A."/>
        </authorList>
    </citation>
    <scope>NUCLEOTIDE SEQUENCE [LARGE SCALE GENOMIC DNA]</scope>
</reference>
<dbReference type="Pfam" id="PF02318">
    <property type="entry name" value="FYVE_2"/>
    <property type="match status" value="1"/>
</dbReference>
<dbReference type="Gene3D" id="3.30.40.10">
    <property type="entry name" value="Zinc/RING finger domain, C3HC4 (zinc finger)"/>
    <property type="match status" value="1"/>
</dbReference>
<feature type="compositionally biased region" description="Polar residues" evidence="3">
    <location>
        <begin position="256"/>
        <end position="271"/>
    </location>
</feature>
<protein>
    <recommendedName>
        <fullName evidence="4">RabBD domain-containing protein</fullName>
    </recommendedName>
</protein>